<sequence length="93" mass="10124">MVRRMRKILVAVGLSALLLAGCTSMDENAEQIVTKDNKKSYPSGYDILSVTKLDDNVSVVEIKHKDTGERFTIVESGVYGGVATSITRMGESK</sequence>
<name>S5MB13_9CAUD</name>
<evidence type="ECO:0000313" key="1">
    <source>
        <dbReference type="EMBL" id="AGR46964.1"/>
    </source>
</evidence>
<dbReference type="GeneID" id="26642407"/>
<accession>S5MB13</accession>
<gene>
    <name evidence="1" type="ORF">SHANETTE_64</name>
</gene>
<keyword evidence="2" id="KW-1185">Reference proteome</keyword>
<protein>
    <submittedName>
        <fullName evidence="1">Uncharacterized protein</fullName>
    </submittedName>
</protein>
<dbReference type="Proteomes" id="UP000015093">
    <property type="component" value="Segment"/>
</dbReference>
<dbReference type="RefSeq" id="YP_009216062.1">
    <property type="nucleotide sequence ID" value="NC_028983.1"/>
</dbReference>
<dbReference type="PROSITE" id="PS51257">
    <property type="entry name" value="PROKAR_LIPOPROTEIN"/>
    <property type="match status" value="1"/>
</dbReference>
<dbReference type="EMBL" id="KC595513">
    <property type="protein sequence ID" value="AGR46964.1"/>
    <property type="molecule type" value="Genomic_DNA"/>
</dbReference>
<evidence type="ECO:0000313" key="2">
    <source>
        <dbReference type="Proteomes" id="UP000015093"/>
    </source>
</evidence>
<proteinExistence type="predicted"/>
<organism evidence="1 2">
    <name type="scientific">Bacillus phage Shanette</name>
    <dbReference type="NCBI Taxonomy" id="1296656"/>
    <lineage>
        <taxon>Viruses</taxon>
        <taxon>Duplodnaviria</taxon>
        <taxon>Heunggongvirae</taxon>
        <taxon>Uroviricota</taxon>
        <taxon>Caudoviricetes</taxon>
        <taxon>Herelleviridae</taxon>
        <taxon>Spounavirinae</taxon>
        <taxon>Siminovitchvirus</taxon>
        <taxon>Siminovitchvirus shanette</taxon>
    </lineage>
</organism>
<reference evidence="1 2" key="1">
    <citation type="journal article" date="2014" name="Genome Announc.">
        <title>Genome Sequences of Three Novel Bacillus cereus Bacteriophages.</title>
        <authorList>
            <person name="Grose J.H."/>
            <person name="Jensen J.D."/>
            <person name="Merrill B.D."/>
            <person name="Fisher J.N."/>
            <person name="Burnett S.H."/>
            <person name="Breakwell D.P."/>
        </authorList>
    </citation>
    <scope>NUCLEOTIDE SEQUENCE [LARGE SCALE GENOMIC DNA]</scope>
</reference>
<dbReference type="KEGG" id="vg:26642407"/>